<dbReference type="Proteomes" id="UP000295122">
    <property type="component" value="Unassembled WGS sequence"/>
</dbReference>
<evidence type="ECO:0000313" key="1">
    <source>
        <dbReference type="EMBL" id="TDR92990.1"/>
    </source>
</evidence>
<keyword evidence="2" id="KW-1185">Reference proteome</keyword>
<organism evidence="1 2">
    <name type="scientific">Enterovirga rhinocerotis</name>
    <dbReference type="NCBI Taxonomy" id="1339210"/>
    <lineage>
        <taxon>Bacteria</taxon>
        <taxon>Pseudomonadati</taxon>
        <taxon>Pseudomonadota</taxon>
        <taxon>Alphaproteobacteria</taxon>
        <taxon>Hyphomicrobiales</taxon>
        <taxon>Methylobacteriaceae</taxon>
        <taxon>Enterovirga</taxon>
    </lineage>
</organism>
<evidence type="ECO:0000313" key="2">
    <source>
        <dbReference type="Proteomes" id="UP000295122"/>
    </source>
</evidence>
<protein>
    <submittedName>
        <fullName evidence="1">Uncharacterized protein</fullName>
    </submittedName>
</protein>
<comment type="caution">
    <text evidence="1">The sequence shown here is derived from an EMBL/GenBank/DDBJ whole genome shotgun (WGS) entry which is preliminary data.</text>
</comment>
<reference evidence="1 2" key="1">
    <citation type="submission" date="2019-03" db="EMBL/GenBank/DDBJ databases">
        <title>Genomic Encyclopedia of Type Strains, Phase IV (KMG-IV): sequencing the most valuable type-strain genomes for metagenomic binning, comparative biology and taxonomic classification.</title>
        <authorList>
            <person name="Goeker M."/>
        </authorList>
    </citation>
    <scope>NUCLEOTIDE SEQUENCE [LARGE SCALE GENOMIC DNA]</scope>
    <source>
        <strain evidence="1 2">DSM 25903</strain>
    </source>
</reference>
<dbReference type="EMBL" id="SNZR01000011">
    <property type="protein sequence ID" value="TDR92990.1"/>
    <property type="molecule type" value="Genomic_DNA"/>
</dbReference>
<name>A0A4R7C3D7_9HYPH</name>
<accession>A0A4R7C3D7</accession>
<dbReference type="AlphaFoldDB" id="A0A4R7C3D7"/>
<sequence length="30" mass="3362">MATCVRWDEKDHVTKNRSAATSIALIDNNT</sequence>
<proteinExistence type="predicted"/>
<gene>
    <name evidence="1" type="ORF">EV668_0235</name>
</gene>